<reference evidence="15" key="1">
    <citation type="submission" date="2019-09" db="EMBL/GenBank/DDBJ databases">
        <title>Draft genome information of white flower Hibiscus syriacus.</title>
        <authorList>
            <person name="Kim Y.-M."/>
        </authorList>
    </citation>
    <scope>NUCLEOTIDE SEQUENCE [LARGE SCALE GENOMIC DNA]</scope>
    <source>
        <strain evidence="15">YM2019G1</strain>
    </source>
</reference>
<dbReference type="GO" id="GO:0004497">
    <property type="term" value="F:monooxygenase activity"/>
    <property type="evidence" value="ECO:0007669"/>
    <property type="project" value="UniProtKB-KW"/>
</dbReference>
<dbReference type="Proteomes" id="UP000436088">
    <property type="component" value="Unassembled WGS sequence"/>
</dbReference>
<dbReference type="Gene3D" id="1.10.630.10">
    <property type="entry name" value="Cytochrome P450"/>
    <property type="match status" value="1"/>
</dbReference>
<dbReference type="PROSITE" id="PS00086">
    <property type="entry name" value="CYTOCHROME_P450"/>
    <property type="match status" value="1"/>
</dbReference>
<dbReference type="InterPro" id="IPR001128">
    <property type="entry name" value="Cyt_P450"/>
</dbReference>
<evidence type="ECO:0000256" key="6">
    <source>
        <dbReference type="ARBA" id="ARBA00022723"/>
    </source>
</evidence>
<evidence type="ECO:0000256" key="3">
    <source>
        <dbReference type="ARBA" id="ARBA00010617"/>
    </source>
</evidence>
<dbReference type="OrthoDB" id="2789670at2759"/>
<dbReference type="GO" id="GO:0016020">
    <property type="term" value="C:membrane"/>
    <property type="evidence" value="ECO:0007669"/>
    <property type="project" value="UniProtKB-SubCell"/>
</dbReference>
<keyword evidence="10 13" id="KW-0503">Monooxygenase</keyword>
<keyword evidence="16" id="KW-1185">Reference proteome</keyword>
<comment type="subcellular location">
    <subcellularLocation>
        <location evidence="2">Membrane</location>
        <topology evidence="2">Single-pass membrane protein</topology>
    </subcellularLocation>
</comment>
<dbReference type="GO" id="GO:0020037">
    <property type="term" value="F:heme binding"/>
    <property type="evidence" value="ECO:0007669"/>
    <property type="project" value="InterPro"/>
</dbReference>
<evidence type="ECO:0000256" key="13">
    <source>
        <dbReference type="RuleBase" id="RU000461"/>
    </source>
</evidence>
<keyword evidence="8 13" id="KW-0560">Oxidoreductase</keyword>
<dbReference type="PRINTS" id="PR00463">
    <property type="entry name" value="EP450I"/>
</dbReference>
<organism evidence="15 16">
    <name type="scientific">Hibiscus syriacus</name>
    <name type="common">Rose of Sharon</name>
    <dbReference type="NCBI Taxonomy" id="106335"/>
    <lineage>
        <taxon>Eukaryota</taxon>
        <taxon>Viridiplantae</taxon>
        <taxon>Streptophyta</taxon>
        <taxon>Embryophyta</taxon>
        <taxon>Tracheophyta</taxon>
        <taxon>Spermatophyta</taxon>
        <taxon>Magnoliopsida</taxon>
        <taxon>eudicotyledons</taxon>
        <taxon>Gunneridae</taxon>
        <taxon>Pentapetalae</taxon>
        <taxon>rosids</taxon>
        <taxon>malvids</taxon>
        <taxon>Malvales</taxon>
        <taxon>Malvaceae</taxon>
        <taxon>Malvoideae</taxon>
        <taxon>Hibiscus</taxon>
    </lineage>
</organism>
<proteinExistence type="inferred from homology"/>
<keyword evidence="6 12" id="KW-0479">Metal-binding</keyword>
<feature type="chain" id="PRO_5025672280" evidence="14">
    <location>
        <begin position="26"/>
        <end position="500"/>
    </location>
</feature>
<dbReference type="PANTHER" id="PTHR47955:SF22">
    <property type="entry name" value="CYTOCHROME P450 83B1-LIKE"/>
    <property type="match status" value="1"/>
</dbReference>
<evidence type="ECO:0000313" key="15">
    <source>
        <dbReference type="EMBL" id="KAE8703408.1"/>
    </source>
</evidence>
<accession>A0A6A3AH50</accession>
<evidence type="ECO:0000256" key="4">
    <source>
        <dbReference type="ARBA" id="ARBA00022617"/>
    </source>
</evidence>
<dbReference type="AlphaFoldDB" id="A0A6A3AH50"/>
<evidence type="ECO:0000256" key="12">
    <source>
        <dbReference type="PIRSR" id="PIRSR602401-1"/>
    </source>
</evidence>
<evidence type="ECO:0000256" key="2">
    <source>
        <dbReference type="ARBA" id="ARBA00004167"/>
    </source>
</evidence>
<dbReference type="InterPro" id="IPR002401">
    <property type="entry name" value="Cyt_P450_E_grp-I"/>
</dbReference>
<dbReference type="EMBL" id="VEPZ02001001">
    <property type="protein sequence ID" value="KAE8703408.1"/>
    <property type="molecule type" value="Genomic_DNA"/>
</dbReference>
<dbReference type="PANTHER" id="PTHR47955">
    <property type="entry name" value="CYTOCHROME P450 FAMILY 71 PROTEIN"/>
    <property type="match status" value="1"/>
</dbReference>
<evidence type="ECO:0000256" key="8">
    <source>
        <dbReference type="ARBA" id="ARBA00023002"/>
    </source>
</evidence>
<keyword evidence="9 12" id="KW-0408">Iron</keyword>
<evidence type="ECO:0000256" key="10">
    <source>
        <dbReference type="ARBA" id="ARBA00023033"/>
    </source>
</evidence>
<dbReference type="GO" id="GO:0005506">
    <property type="term" value="F:iron ion binding"/>
    <property type="evidence" value="ECO:0007669"/>
    <property type="project" value="InterPro"/>
</dbReference>
<comment type="caution">
    <text evidence="15">The sequence shown here is derived from an EMBL/GenBank/DDBJ whole genome shotgun (WGS) entry which is preliminary data.</text>
</comment>
<evidence type="ECO:0000256" key="1">
    <source>
        <dbReference type="ARBA" id="ARBA00001971"/>
    </source>
</evidence>
<dbReference type="FunFam" id="1.10.630.10:FF:000011">
    <property type="entry name" value="Cytochrome P450 83B1"/>
    <property type="match status" value="1"/>
</dbReference>
<comment type="similarity">
    <text evidence="3 13">Belongs to the cytochrome P450 family.</text>
</comment>
<keyword evidence="7" id="KW-1133">Transmembrane helix</keyword>
<evidence type="ECO:0000256" key="11">
    <source>
        <dbReference type="ARBA" id="ARBA00023136"/>
    </source>
</evidence>
<evidence type="ECO:0000256" key="5">
    <source>
        <dbReference type="ARBA" id="ARBA00022692"/>
    </source>
</evidence>
<keyword evidence="5" id="KW-0812">Transmembrane</keyword>
<dbReference type="Pfam" id="PF00067">
    <property type="entry name" value="p450"/>
    <property type="match status" value="1"/>
</dbReference>
<dbReference type="CDD" id="cd11072">
    <property type="entry name" value="CYP71-like"/>
    <property type="match status" value="1"/>
</dbReference>
<keyword evidence="14" id="KW-0732">Signal</keyword>
<evidence type="ECO:0000256" key="14">
    <source>
        <dbReference type="SAM" id="SignalP"/>
    </source>
</evidence>
<gene>
    <name evidence="15" type="ORF">F3Y22_tig00110472pilonHSYRG00521</name>
</gene>
<keyword evidence="11" id="KW-0472">Membrane</keyword>
<feature type="binding site" description="axial binding residue" evidence="12">
    <location>
        <position position="441"/>
    </location>
    <ligand>
        <name>heme</name>
        <dbReference type="ChEBI" id="CHEBI:30413"/>
    </ligand>
    <ligandPart>
        <name>Fe</name>
        <dbReference type="ChEBI" id="CHEBI:18248"/>
    </ligandPart>
</feature>
<evidence type="ECO:0000256" key="7">
    <source>
        <dbReference type="ARBA" id="ARBA00022989"/>
    </source>
</evidence>
<comment type="cofactor">
    <cofactor evidence="1 12">
        <name>heme</name>
        <dbReference type="ChEBI" id="CHEBI:30413"/>
    </cofactor>
</comment>
<sequence>MAIQLFLLFLLPLPFFLFIILKHYGNNGNLPPTPPALPLIGHLHMQLSDNSSFHIFLWKLSQNYGPLLYLRFGCKPTLVVSSAKMAKEVMKTHDLDFCSRPEQRGTRRLSYNALDVAFSPYDDYWRGIRKLCVVHLFSRVQQYRPIREDEVARLMEKICQLSVDSKPINLSEAMMCLSSTIICRVAFGKRYAEEGAERSRFHGLLNESQAMLSSFSFSDCFPFMGWVDRFTGFHNRLEKTFKELDFFYQELIEEHLDPNRLKPEQRDIIDALLQISKDTDFPFDLTIDHIKAILMNVFIAGTDTSAATVIWVMSFLMKNPKCLKRTQAEVRSLIGKKGFLKEDDIQSLAYLKAVIKETFRLQPVTPLLVPRETLRKCSIGDYEVPAKCIVYVNAWAIGRDPEVWENPEEFCPERFIGNGSSIDYKGQHFELIPFGAGRRICPGMHMGVATVELALANLLYKFDWELPSGINEKDIDFDALPGITTHKKNDLILVPRKIDD</sequence>
<feature type="signal peptide" evidence="14">
    <location>
        <begin position="1"/>
        <end position="25"/>
    </location>
</feature>
<protein>
    <submittedName>
        <fullName evidence="15">Cytochrome P450</fullName>
    </submittedName>
</protein>
<dbReference type="GO" id="GO:0016705">
    <property type="term" value="F:oxidoreductase activity, acting on paired donors, with incorporation or reduction of molecular oxygen"/>
    <property type="evidence" value="ECO:0007669"/>
    <property type="project" value="InterPro"/>
</dbReference>
<name>A0A6A3AH50_HIBSY</name>
<dbReference type="SUPFAM" id="SSF48264">
    <property type="entry name" value="Cytochrome P450"/>
    <property type="match status" value="1"/>
</dbReference>
<keyword evidence="4 12" id="KW-0349">Heme</keyword>
<dbReference type="InterPro" id="IPR017972">
    <property type="entry name" value="Cyt_P450_CS"/>
</dbReference>
<evidence type="ECO:0000256" key="9">
    <source>
        <dbReference type="ARBA" id="ARBA00023004"/>
    </source>
</evidence>
<evidence type="ECO:0000313" key="16">
    <source>
        <dbReference type="Proteomes" id="UP000436088"/>
    </source>
</evidence>
<dbReference type="InterPro" id="IPR036396">
    <property type="entry name" value="Cyt_P450_sf"/>
</dbReference>
<dbReference type="PRINTS" id="PR00385">
    <property type="entry name" value="P450"/>
</dbReference>